<keyword evidence="11" id="KW-1185">Reference proteome</keyword>
<evidence type="ECO:0000256" key="4">
    <source>
        <dbReference type="ARBA" id="ARBA00022692"/>
    </source>
</evidence>
<feature type="transmembrane region" description="Helical" evidence="9">
    <location>
        <begin position="331"/>
        <end position="354"/>
    </location>
</feature>
<feature type="binding site" evidence="7">
    <location>
        <position position="161"/>
    </location>
    <ligand>
        <name>Mg(2+)</name>
        <dbReference type="ChEBI" id="CHEBI:18420"/>
    </ligand>
</feature>
<dbReference type="InterPro" id="IPR018480">
    <property type="entry name" value="PNAcMuramoyl-5peptid_Trfase_CS"/>
</dbReference>
<dbReference type="RefSeq" id="WP_007573293.1">
    <property type="nucleotide sequence ID" value="NZ_AGUD01000106.1"/>
</dbReference>
<comment type="caution">
    <text evidence="10">The sequence shown here is derived from an EMBL/GenBank/DDBJ whole genome shotgun (WGS) entry which is preliminary data.</text>
</comment>
<organism evidence="10 11">
    <name type="scientific">Patulibacter medicamentivorans</name>
    <dbReference type="NCBI Taxonomy" id="1097667"/>
    <lineage>
        <taxon>Bacteria</taxon>
        <taxon>Bacillati</taxon>
        <taxon>Actinomycetota</taxon>
        <taxon>Thermoleophilia</taxon>
        <taxon>Solirubrobacterales</taxon>
        <taxon>Patulibacteraceae</taxon>
        <taxon>Patulibacter</taxon>
    </lineage>
</organism>
<keyword evidence="4 9" id="KW-0812">Transmembrane</keyword>
<keyword evidence="3 10" id="KW-0808">Transferase</keyword>
<feature type="transmembrane region" description="Helical" evidence="9">
    <location>
        <begin position="242"/>
        <end position="267"/>
    </location>
</feature>
<dbReference type="PROSITE" id="PS01348">
    <property type="entry name" value="MRAY_2"/>
    <property type="match status" value="1"/>
</dbReference>
<dbReference type="EMBL" id="AGUD01000106">
    <property type="protein sequence ID" value="EHN11418.1"/>
    <property type="molecule type" value="Genomic_DNA"/>
</dbReference>
<proteinExistence type="predicted"/>
<dbReference type="EC" id="2.7.8.-" evidence="10"/>
<evidence type="ECO:0000256" key="8">
    <source>
        <dbReference type="SAM" id="MobiDB-lite"/>
    </source>
</evidence>
<evidence type="ECO:0000256" key="9">
    <source>
        <dbReference type="SAM" id="Phobius"/>
    </source>
</evidence>
<dbReference type="Pfam" id="PF00953">
    <property type="entry name" value="Glycos_transf_4"/>
    <property type="match status" value="1"/>
</dbReference>
<comment type="subcellular location">
    <subcellularLocation>
        <location evidence="1">Cell membrane</location>
        <topology evidence="1">Multi-pass membrane protein</topology>
    </subcellularLocation>
</comment>
<dbReference type="PANTHER" id="PTHR22926">
    <property type="entry name" value="PHOSPHO-N-ACETYLMURAMOYL-PENTAPEPTIDE-TRANSFERASE"/>
    <property type="match status" value="1"/>
</dbReference>
<feature type="transmembrane region" description="Helical" evidence="9">
    <location>
        <begin position="298"/>
        <end position="319"/>
    </location>
</feature>
<evidence type="ECO:0000256" key="2">
    <source>
        <dbReference type="ARBA" id="ARBA00022475"/>
    </source>
</evidence>
<accession>H0E4G6</accession>
<keyword evidence="6 9" id="KW-0472">Membrane</keyword>
<keyword evidence="2" id="KW-1003">Cell membrane</keyword>
<evidence type="ECO:0000256" key="5">
    <source>
        <dbReference type="ARBA" id="ARBA00022989"/>
    </source>
</evidence>
<evidence type="ECO:0000256" key="7">
    <source>
        <dbReference type="PIRSR" id="PIRSR600715-1"/>
    </source>
</evidence>
<name>H0E4G6_9ACTN</name>
<evidence type="ECO:0000256" key="1">
    <source>
        <dbReference type="ARBA" id="ARBA00004651"/>
    </source>
</evidence>
<feature type="transmembrane region" description="Helical" evidence="9">
    <location>
        <begin position="131"/>
        <end position="156"/>
    </location>
</feature>
<feature type="region of interest" description="Disordered" evidence="8">
    <location>
        <begin position="398"/>
        <end position="421"/>
    </location>
</feature>
<dbReference type="GO" id="GO:0005886">
    <property type="term" value="C:plasma membrane"/>
    <property type="evidence" value="ECO:0007669"/>
    <property type="project" value="UniProtKB-SubCell"/>
</dbReference>
<dbReference type="InterPro" id="IPR000715">
    <property type="entry name" value="Glycosyl_transferase_4"/>
</dbReference>
<dbReference type="GO" id="GO:0009103">
    <property type="term" value="P:lipopolysaccharide biosynthetic process"/>
    <property type="evidence" value="ECO:0007669"/>
    <property type="project" value="TreeGrafter"/>
</dbReference>
<feature type="binding site" evidence="7">
    <location>
        <position position="221"/>
    </location>
    <ligand>
        <name>Mg(2+)</name>
        <dbReference type="ChEBI" id="CHEBI:18420"/>
    </ligand>
</feature>
<dbReference type="PANTHER" id="PTHR22926:SF3">
    <property type="entry name" value="UNDECAPRENYL-PHOSPHATE ALPHA-N-ACETYLGLUCOSAMINYL 1-PHOSPHATE TRANSFERASE"/>
    <property type="match status" value="1"/>
</dbReference>
<feature type="transmembrane region" description="Helical" evidence="9">
    <location>
        <begin position="192"/>
        <end position="210"/>
    </location>
</feature>
<dbReference type="AlphaFoldDB" id="H0E4G6"/>
<dbReference type="CDD" id="cd06853">
    <property type="entry name" value="GT_WecA_like"/>
    <property type="match status" value="1"/>
</dbReference>
<evidence type="ECO:0000256" key="3">
    <source>
        <dbReference type="ARBA" id="ARBA00022679"/>
    </source>
</evidence>
<dbReference type="Proteomes" id="UP000005143">
    <property type="component" value="Unassembled WGS sequence"/>
</dbReference>
<keyword evidence="7" id="KW-0479">Metal-binding</keyword>
<evidence type="ECO:0000256" key="6">
    <source>
        <dbReference type="ARBA" id="ARBA00023136"/>
    </source>
</evidence>
<gene>
    <name evidence="10" type="ORF">PAI11_16970</name>
</gene>
<keyword evidence="5 9" id="KW-1133">Transmembrane helix</keyword>
<sequence length="421" mass="44392">MTWRDPFVALLVAFSVAAAVTPLVARLARLAGAVDRPRGRGVALGGTPLLGGLAIAAGVAVAVLLSIGDLPSSPTWDGRVDNLHHILLGGLAITVVGVLDDRFDLHPLAKLAGQAAAAWIPVSQGVEVGNITLPFIGAVDFGSFGVPLTILGFVAIMNVVNLSDGVDGLAAGVCAIAAIALGIVAWDLQKEHASLLAGATCGAALGFLVHNFHPARVFMGDTGANLLGFLLAAVAVEGTVKTGAVLALVVPLMVLAVPFLDTTFVVLKRLKARQPIYGADQNHFHHRLSRLGFSQRRVVLYLYAWAAALAGVAIALRFVPYNDDRDHYDPLWTSVIVVIVLLVLAFSVYLVYLLEIVKLRRLDALRLRHLRPDVSEQDIDDDVTRALQTGEIDAITGEHLAVDGAPPGPPTDEQPTVGPRT</sequence>
<feature type="transmembrane region" description="Helical" evidence="9">
    <location>
        <begin position="168"/>
        <end position="186"/>
    </location>
</feature>
<protein>
    <submittedName>
        <fullName evidence="10">Undecaprenyl-phosphate N-acetylglucosaminyl 1-phosphate transferase</fullName>
        <ecNumber evidence="10">2.7.8.-</ecNumber>
    </submittedName>
</protein>
<dbReference type="GO" id="GO:0044038">
    <property type="term" value="P:cell wall macromolecule biosynthetic process"/>
    <property type="evidence" value="ECO:0007669"/>
    <property type="project" value="TreeGrafter"/>
</dbReference>
<dbReference type="GO" id="GO:0071555">
    <property type="term" value="P:cell wall organization"/>
    <property type="evidence" value="ECO:0007669"/>
    <property type="project" value="TreeGrafter"/>
</dbReference>
<reference evidence="10 11" key="1">
    <citation type="journal article" date="2013" name="Biodegradation">
        <title>Quantitative proteomic analysis of ibuprofen-degrading Patulibacter sp. strain I11.</title>
        <authorList>
            <person name="Almeida B."/>
            <person name="Kjeldal H."/>
            <person name="Lolas I."/>
            <person name="Knudsen A.D."/>
            <person name="Carvalho G."/>
            <person name="Nielsen K.L."/>
            <person name="Barreto Crespo M.T."/>
            <person name="Stensballe A."/>
            <person name="Nielsen J.L."/>
        </authorList>
    </citation>
    <scope>NUCLEOTIDE SEQUENCE [LARGE SCALE GENOMIC DNA]</scope>
    <source>
        <strain evidence="10 11">I11</strain>
    </source>
</reference>
<evidence type="ECO:0000313" key="11">
    <source>
        <dbReference type="Proteomes" id="UP000005143"/>
    </source>
</evidence>
<feature type="transmembrane region" description="Helical" evidence="9">
    <location>
        <begin position="217"/>
        <end position="236"/>
    </location>
</feature>
<comment type="cofactor">
    <cofactor evidence="7">
        <name>Mg(2+)</name>
        <dbReference type="ChEBI" id="CHEBI:18420"/>
    </cofactor>
</comment>
<keyword evidence="7" id="KW-0460">Magnesium</keyword>
<feature type="transmembrane region" description="Helical" evidence="9">
    <location>
        <begin position="49"/>
        <end position="70"/>
    </location>
</feature>
<evidence type="ECO:0000313" key="10">
    <source>
        <dbReference type="EMBL" id="EHN11418.1"/>
    </source>
</evidence>
<dbReference type="GO" id="GO:0046872">
    <property type="term" value="F:metal ion binding"/>
    <property type="evidence" value="ECO:0007669"/>
    <property type="project" value="UniProtKB-KW"/>
</dbReference>
<dbReference type="OrthoDB" id="9783652at2"/>
<dbReference type="GO" id="GO:0016780">
    <property type="term" value="F:phosphotransferase activity, for other substituted phosphate groups"/>
    <property type="evidence" value="ECO:0007669"/>
    <property type="project" value="InterPro"/>
</dbReference>